<keyword evidence="3" id="KW-1185">Reference proteome</keyword>
<sequence>MPMRNQWKVVEKAVSKNRSTSAGDEPAITKNNRTTKKKAVPSKASMELVSVAQDVEPSSVVPAERPHKRKAPKIKLRLSAGSDDEIVAKESAVENVVLQQEATTSVDDVDNISLWVIAETTQMESGVVEPEVAEEIATGQILRNQWNPSERVADAKESTCATMYKAVLLNVVRRDIVGPLVDIEEIPTGFRGLFQRGLNSTSFAIFLDDYVEQSAEQTSPVVDITSVPIDSVLLSLRNPDISLSSPHQSSSSASMHFTDDILQGTETAVEHILDPSTVSIATDINEQFAQLRTSISEISIKQLRTQSKIGDLQNAIFSKIDTHEKAAPRLVLNKIKLFEALLKIFGREFKLTRLPYR</sequence>
<gene>
    <name evidence="2" type="ORF">F511_42412</name>
</gene>
<evidence type="ECO:0000313" key="2">
    <source>
        <dbReference type="EMBL" id="KZV48273.1"/>
    </source>
</evidence>
<dbReference type="AlphaFoldDB" id="A0A2Z7CNC4"/>
<accession>A0A2Z7CNC4</accession>
<feature type="region of interest" description="Disordered" evidence="1">
    <location>
        <begin position="1"/>
        <end position="44"/>
    </location>
</feature>
<name>A0A2Z7CNC4_9LAMI</name>
<evidence type="ECO:0000256" key="1">
    <source>
        <dbReference type="SAM" id="MobiDB-lite"/>
    </source>
</evidence>
<reference evidence="2 3" key="1">
    <citation type="journal article" date="2015" name="Proc. Natl. Acad. Sci. U.S.A.">
        <title>The resurrection genome of Boea hygrometrica: A blueprint for survival of dehydration.</title>
        <authorList>
            <person name="Xiao L."/>
            <person name="Yang G."/>
            <person name="Zhang L."/>
            <person name="Yang X."/>
            <person name="Zhao S."/>
            <person name="Ji Z."/>
            <person name="Zhou Q."/>
            <person name="Hu M."/>
            <person name="Wang Y."/>
            <person name="Chen M."/>
            <person name="Xu Y."/>
            <person name="Jin H."/>
            <person name="Xiao X."/>
            <person name="Hu G."/>
            <person name="Bao F."/>
            <person name="Hu Y."/>
            <person name="Wan P."/>
            <person name="Li L."/>
            <person name="Deng X."/>
            <person name="Kuang T."/>
            <person name="Xiang C."/>
            <person name="Zhu J.K."/>
            <person name="Oliver M.J."/>
            <person name="He Y."/>
        </authorList>
    </citation>
    <scope>NUCLEOTIDE SEQUENCE [LARGE SCALE GENOMIC DNA]</scope>
    <source>
        <strain evidence="3">cv. XS01</strain>
    </source>
</reference>
<dbReference type="EMBL" id="KQ994001">
    <property type="protein sequence ID" value="KZV48273.1"/>
    <property type="molecule type" value="Genomic_DNA"/>
</dbReference>
<dbReference type="Proteomes" id="UP000250235">
    <property type="component" value="Unassembled WGS sequence"/>
</dbReference>
<protein>
    <submittedName>
        <fullName evidence="2">Uncharacterized protein</fullName>
    </submittedName>
</protein>
<proteinExistence type="predicted"/>
<evidence type="ECO:0000313" key="3">
    <source>
        <dbReference type="Proteomes" id="UP000250235"/>
    </source>
</evidence>
<organism evidence="2 3">
    <name type="scientific">Dorcoceras hygrometricum</name>
    <dbReference type="NCBI Taxonomy" id="472368"/>
    <lineage>
        <taxon>Eukaryota</taxon>
        <taxon>Viridiplantae</taxon>
        <taxon>Streptophyta</taxon>
        <taxon>Embryophyta</taxon>
        <taxon>Tracheophyta</taxon>
        <taxon>Spermatophyta</taxon>
        <taxon>Magnoliopsida</taxon>
        <taxon>eudicotyledons</taxon>
        <taxon>Gunneridae</taxon>
        <taxon>Pentapetalae</taxon>
        <taxon>asterids</taxon>
        <taxon>lamiids</taxon>
        <taxon>Lamiales</taxon>
        <taxon>Gesneriaceae</taxon>
        <taxon>Didymocarpoideae</taxon>
        <taxon>Trichosporeae</taxon>
        <taxon>Loxocarpinae</taxon>
        <taxon>Dorcoceras</taxon>
    </lineage>
</organism>